<evidence type="ECO:0000259" key="1">
    <source>
        <dbReference type="Pfam" id="PF03061"/>
    </source>
</evidence>
<protein>
    <recommendedName>
        <fullName evidence="1">Thioesterase domain-containing protein</fullName>
    </recommendedName>
</protein>
<name>A0A1H6PPI2_YARLL</name>
<dbReference type="CDD" id="cd03443">
    <property type="entry name" value="PaaI_thioesterase"/>
    <property type="match status" value="1"/>
</dbReference>
<dbReference type="Pfam" id="PF03061">
    <property type="entry name" value="4HBT"/>
    <property type="match status" value="1"/>
</dbReference>
<dbReference type="SUPFAM" id="SSF54637">
    <property type="entry name" value="Thioesterase/thiol ester dehydrase-isomerase"/>
    <property type="match status" value="1"/>
</dbReference>
<dbReference type="EMBL" id="CP017557">
    <property type="protein sequence ID" value="AOW06093.1"/>
    <property type="molecule type" value="Genomic_DNA"/>
</dbReference>
<feature type="domain" description="Thioesterase" evidence="1">
    <location>
        <begin position="130"/>
        <end position="202"/>
    </location>
</feature>
<dbReference type="PANTHER" id="PTHR47260">
    <property type="entry name" value="UPF0644 PROTEIN PB2B4.06"/>
    <property type="match status" value="1"/>
</dbReference>
<dbReference type="Gene3D" id="3.10.129.10">
    <property type="entry name" value="Hotdog Thioesterase"/>
    <property type="match status" value="1"/>
</dbReference>
<evidence type="ECO:0000313" key="2">
    <source>
        <dbReference type="EMBL" id="AOW06093.1"/>
    </source>
</evidence>
<dbReference type="RefSeq" id="XP_504514.1">
    <property type="nucleotide sequence ID" value="XM_504514.3"/>
</dbReference>
<accession>A0A1H6PPI2</accession>
<dbReference type="OrthoDB" id="506431at2759"/>
<sequence>MATLARTAKIFGLSLVAGATAMTGYHFGALGRHELTYPVATEKDHFHSKESTFLHNSQFAKELREKGFRETRLSEKIPLEYSRGFLESFLKKPGYLTVDPLLFYKRCDDGKNGVMYAFLHVGDHLNGHTGIVHGGFLGTLLDEFVCLGAFPSLPSQQYGVTGTLEINYRQPVRENQYLMVRVETKDIQGRKVIADGSIEKFEGGDLWEKKKQNVLAEAELVVIEPKWIKEMTQYFKKKDE</sequence>
<gene>
    <name evidence="2" type="ORF">YALI1_E33843g</name>
</gene>
<dbReference type="InterPro" id="IPR029069">
    <property type="entry name" value="HotDog_dom_sf"/>
</dbReference>
<dbReference type="VEuPathDB" id="FungiDB:YALI1_E33843g"/>
<dbReference type="eggNOG" id="KOG4781">
    <property type="taxonomic scope" value="Eukaryota"/>
</dbReference>
<dbReference type="OMA" id="LEINYRQ"/>
<evidence type="ECO:0000313" key="3">
    <source>
        <dbReference type="Proteomes" id="UP000182444"/>
    </source>
</evidence>
<dbReference type="GeneID" id="2911621"/>
<dbReference type="Proteomes" id="UP000182444">
    <property type="component" value="Chromosome 1E"/>
</dbReference>
<dbReference type="InterPro" id="IPR006683">
    <property type="entry name" value="Thioestr_dom"/>
</dbReference>
<dbReference type="KEGG" id="yli:2911621"/>
<organism evidence="2 3">
    <name type="scientific">Yarrowia lipolytica</name>
    <name type="common">Candida lipolytica</name>
    <dbReference type="NCBI Taxonomy" id="4952"/>
    <lineage>
        <taxon>Eukaryota</taxon>
        <taxon>Fungi</taxon>
        <taxon>Dikarya</taxon>
        <taxon>Ascomycota</taxon>
        <taxon>Saccharomycotina</taxon>
        <taxon>Dipodascomycetes</taxon>
        <taxon>Dipodascales</taxon>
        <taxon>Dipodascales incertae sedis</taxon>
        <taxon>Yarrowia</taxon>
    </lineage>
</organism>
<reference evidence="2 3" key="1">
    <citation type="journal article" date="2016" name="PLoS ONE">
        <title>Sequence Assembly of Yarrowia lipolytica Strain W29/CLIB89 Shows Transposable Element Diversity.</title>
        <authorList>
            <person name="Magnan C."/>
            <person name="Yu J."/>
            <person name="Chang I."/>
            <person name="Jahn E."/>
            <person name="Kanomata Y."/>
            <person name="Wu J."/>
            <person name="Zeller M."/>
            <person name="Oakes M."/>
            <person name="Baldi P."/>
            <person name="Sandmeyer S."/>
        </authorList>
    </citation>
    <scope>NUCLEOTIDE SEQUENCE [LARGE SCALE GENOMIC DNA]</scope>
    <source>
        <strain evidence="3">CLIB89(W29)</strain>
    </source>
</reference>
<proteinExistence type="predicted"/>
<dbReference type="VEuPathDB" id="FungiDB:YALI0_E28578g"/>
<dbReference type="AlphaFoldDB" id="A0A1H6PPI2"/>
<dbReference type="InterPro" id="IPR052061">
    <property type="entry name" value="PTE-AB_protein"/>
</dbReference>
<dbReference type="PANTHER" id="PTHR47260:SF1">
    <property type="entry name" value="UPF0644 PROTEIN PB2B4.06"/>
    <property type="match status" value="1"/>
</dbReference>